<proteinExistence type="predicted"/>
<feature type="region of interest" description="Disordered" evidence="1">
    <location>
        <begin position="469"/>
        <end position="527"/>
    </location>
</feature>
<organism evidence="3 4">
    <name type="scientific">Xylaria hypoxylon</name>
    <dbReference type="NCBI Taxonomy" id="37992"/>
    <lineage>
        <taxon>Eukaryota</taxon>
        <taxon>Fungi</taxon>
        <taxon>Dikarya</taxon>
        <taxon>Ascomycota</taxon>
        <taxon>Pezizomycotina</taxon>
        <taxon>Sordariomycetes</taxon>
        <taxon>Xylariomycetidae</taxon>
        <taxon>Xylariales</taxon>
        <taxon>Xylariaceae</taxon>
        <taxon>Xylaria</taxon>
    </lineage>
</organism>
<dbReference type="PANTHER" id="PTHR35186:SF4">
    <property type="entry name" value="PRION-INHIBITION AND PROPAGATION HELO DOMAIN-CONTAINING PROTEIN"/>
    <property type="match status" value="1"/>
</dbReference>
<evidence type="ECO:0000259" key="2">
    <source>
        <dbReference type="Pfam" id="PF24476"/>
    </source>
</evidence>
<feature type="compositionally biased region" description="Low complexity" evidence="1">
    <location>
        <begin position="434"/>
        <end position="448"/>
    </location>
</feature>
<evidence type="ECO:0000256" key="1">
    <source>
        <dbReference type="SAM" id="MobiDB-lite"/>
    </source>
</evidence>
<feature type="region of interest" description="Disordered" evidence="1">
    <location>
        <begin position="430"/>
        <end position="451"/>
    </location>
</feature>
<keyword evidence="4" id="KW-1185">Reference proteome</keyword>
<protein>
    <recommendedName>
        <fullName evidence="2">DUF7580 domain-containing protein</fullName>
    </recommendedName>
</protein>
<reference evidence="3 4" key="1">
    <citation type="submission" date="2019-03" db="EMBL/GenBank/DDBJ databases">
        <title>Draft genome sequence of Xylaria hypoxylon DSM 108379, a ubiquitous saprotrophic-parasitic fungi on hardwood.</title>
        <authorList>
            <person name="Buettner E."/>
            <person name="Leonhardt S."/>
            <person name="Gebauer A.M."/>
            <person name="Liers C."/>
            <person name="Hofrichter M."/>
            <person name="Kellner H."/>
        </authorList>
    </citation>
    <scope>NUCLEOTIDE SEQUENCE [LARGE SCALE GENOMIC DNA]</scope>
    <source>
        <strain evidence="3 4">DSM 108379</strain>
    </source>
</reference>
<feature type="compositionally biased region" description="Low complexity" evidence="1">
    <location>
        <begin position="485"/>
        <end position="497"/>
    </location>
</feature>
<comment type="caution">
    <text evidence="3">The sequence shown here is derived from an EMBL/GenBank/DDBJ whole genome shotgun (WGS) entry which is preliminary data.</text>
</comment>
<gene>
    <name evidence="3" type="ORF">E0Z10_g10339</name>
</gene>
<dbReference type="Pfam" id="PF24476">
    <property type="entry name" value="DUF7580"/>
    <property type="match status" value="1"/>
</dbReference>
<dbReference type="EMBL" id="SKBN01000393">
    <property type="protein sequence ID" value="TGJ78429.1"/>
    <property type="molecule type" value="Genomic_DNA"/>
</dbReference>
<dbReference type="InterPro" id="IPR056002">
    <property type="entry name" value="DUF7580"/>
</dbReference>
<accession>A0A4Z0Y388</accession>
<dbReference type="OrthoDB" id="10607158at2759"/>
<feature type="region of interest" description="Disordered" evidence="1">
    <location>
        <begin position="22"/>
        <end position="46"/>
    </location>
</feature>
<dbReference type="PANTHER" id="PTHR35186">
    <property type="entry name" value="ANK_REP_REGION DOMAIN-CONTAINING PROTEIN"/>
    <property type="match status" value="1"/>
</dbReference>
<sequence>MAMPNQQQYQHRYPQTSEQNNQPLYQQMNNPNLQPQNGGSISSNGNVAQPYSIQLVGGLHDSGTRDYSNTGTKIAAHDYRQNTRVVGHVLNFNIQAPGHVASGATDAPHDEHIGDDGPIGILHKVKSLNAPASDPPEGFGLTWPVQGLGEEAWQQPASLVRNPAFRSLEMGVADTNGASADASSGGFVGTRLKRIIQIELRTISTHHKSIVRMVEGHKEFIPEKKKILLDEMGCWDDTKSSSLVEEMSQLLRNLAKTLRTAGQHLDKFGASLKKVIVDISPRSTRRPVKRLALKNIKSQLDAFCSDLRIITDHISRFQDLCAVFSEITRSMLLSEEDGDETDKEVDEVYVALDNLRTSRHASASLYQQLGQVCPQHYEHQFYFHLQLDEPEDLGIQSIKFRLSVERNNIDDNGPKRIWFCARASLREDEAECDSPSSYPTTSSRPSLSVAAPTRPSLLARNFKGDYGTSQPCSVLGDRYGRPRTPRQSSTSRQATTGRVRKLTNFFSRGRDGDPRSRHGRSFRPEYAIPELAKEKPRPRPLPTGTSCLESLSQGKDRFAADLPRLEDRGGVSCQLWFPLSFPDSTPITLLAWIRKMRHCSSDPTHPSSTKLQLMCIRVAKQIVRSVLGLSPNLWPQQRPLQAKDILILNHEKGALEPLLDVHCTKKGVSNTTEAIGMPTHPAIILRIAIILLELAYLEEMPQLRETESGNVNRNHENFHEVRKKCDLKQSFGGDAYARAVKHCFEFNGSAEEFFSSERHQRRFYREVVLGLERAEKSILKTITLQEGY</sequence>
<feature type="compositionally biased region" description="Low complexity" evidence="1">
    <location>
        <begin position="22"/>
        <end position="37"/>
    </location>
</feature>
<feature type="domain" description="DUF7580" evidence="2">
    <location>
        <begin position="618"/>
        <end position="768"/>
    </location>
</feature>
<evidence type="ECO:0000313" key="4">
    <source>
        <dbReference type="Proteomes" id="UP000297716"/>
    </source>
</evidence>
<name>A0A4Z0Y388_9PEZI</name>
<dbReference type="AlphaFoldDB" id="A0A4Z0Y388"/>
<evidence type="ECO:0000313" key="3">
    <source>
        <dbReference type="EMBL" id="TGJ78429.1"/>
    </source>
</evidence>
<dbReference type="Proteomes" id="UP000297716">
    <property type="component" value="Unassembled WGS sequence"/>
</dbReference>